<proteinExistence type="predicted"/>
<accession>A0A165GR37</accession>
<sequence>MIYSATMSGILLNSQRPVLIKPVVPAPTTATKMTKNVSRTWDRLGRLKLKYSGSTVTCMSIGPDLMWRYKYVDSKGGSLKPKGVRSLCSGDTTSIGVSSEAGGGSAEYAGASMSLSSHISTRLFAKLHWHGSETCEGVRFHDAHSPRVIEQLLQAIRDEAYLVQVSMSNHRRIHGHEPEQSDK</sequence>
<gene>
    <name evidence="1" type="ORF">LAESUDRAFT_345342</name>
</gene>
<dbReference type="Proteomes" id="UP000076871">
    <property type="component" value="Unassembled WGS sequence"/>
</dbReference>
<reference evidence="1 2" key="1">
    <citation type="journal article" date="2016" name="Mol. Biol. Evol.">
        <title>Comparative Genomics of Early-Diverging Mushroom-Forming Fungi Provides Insights into the Origins of Lignocellulose Decay Capabilities.</title>
        <authorList>
            <person name="Nagy L.G."/>
            <person name="Riley R."/>
            <person name="Tritt A."/>
            <person name="Adam C."/>
            <person name="Daum C."/>
            <person name="Floudas D."/>
            <person name="Sun H."/>
            <person name="Yadav J.S."/>
            <person name="Pangilinan J."/>
            <person name="Larsson K.H."/>
            <person name="Matsuura K."/>
            <person name="Barry K."/>
            <person name="Labutti K."/>
            <person name="Kuo R."/>
            <person name="Ohm R.A."/>
            <person name="Bhattacharya S.S."/>
            <person name="Shirouzu T."/>
            <person name="Yoshinaga Y."/>
            <person name="Martin F.M."/>
            <person name="Grigoriev I.V."/>
            <person name="Hibbett D.S."/>
        </authorList>
    </citation>
    <scope>NUCLEOTIDE SEQUENCE [LARGE SCALE GENOMIC DNA]</scope>
    <source>
        <strain evidence="1 2">93-53</strain>
    </source>
</reference>
<keyword evidence="2" id="KW-1185">Reference proteome</keyword>
<dbReference type="InParanoid" id="A0A165GR37"/>
<dbReference type="RefSeq" id="XP_040768430.1">
    <property type="nucleotide sequence ID" value="XM_040902101.1"/>
</dbReference>
<protein>
    <submittedName>
        <fullName evidence="1">Uncharacterized protein</fullName>
    </submittedName>
</protein>
<organism evidence="1 2">
    <name type="scientific">Laetiporus sulphureus 93-53</name>
    <dbReference type="NCBI Taxonomy" id="1314785"/>
    <lineage>
        <taxon>Eukaryota</taxon>
        <taxon>Fungi</taxon>
        <taxon>Dikarya</taxon>
        <taxon>Basidiomycota</taxon>
        <taxon>Agaricomycotina</taxon>
        <taxon>Agaricomycetes</taxon>
        <taxon>Polyporales</taxon>
        <taxon>Laetiporus</taxon>
    </lineage>
</organism>
<name>A0A165GR37_9APHY</name>
<dbReference type="AlphaFoldDB" id="A0A165GR37"/>
<dbReference type="GeneID" id="63819132"/>
<evidence type="ECO:0000313" key="2">
    <source>
        <dbReference type="Proteomes" id="UP000076871"/>
    </source>
</evidence>
<dbReference type="EMBL" id="KV427608">
    <property type="protein sequence ID" value="KZT10690.1"/>
    <property type="molecule type" value="Genomic_DNA"/>
</dbReference>
<evidence type="ECO:0000313" key="1">
    <source>
        <dbReference type="EMBL" id="KZT10690.1"/>
    </source>
</evidence>